<keyword evidence="2" id="KW-1185">Reference proteome</keyword>
<dbReference type="PANTHER" id="PTHR36847:SF1">
    <property type="entry name" value="AMIDOLIGASE ENZYME"/>
    <property type="match status" value="1"/>
</dbReference>
<dbReference type="RefSeq" id="XP_040663686.1">
    <property type="nucleotide sequence ID" value="XM_040811452.1"/>
</dbReference>
<sequence length="309" mass="35350">MAPTALGFGVEIEAVAKPYKIRPNWSPYEYYERLAQALRNRHLAAKADVAGSRYQKHPEYYNQWFITRDGSLPASTTGGNISMEVVSPKLRSDGDWEKEIELFWEAMRKVFKIQTDTHCGSHIHVAPIGTRFSLEDLKRISFAICLYENPISVLLPTERRNNTYCKLNSQSSQRLRQTLQRRTATTLRQLANEIKAIARVGDFCGYMQADRYVLWNFANTAGSGSGTVEFRGGRHLRGRFRTKRWITFTVVFILMAMEEALVNSSKSYKVWTNSQADATKFWEKIKKHANRLRLGSSIPDTYGSMNEGA</sequence>
<organism evidence="1 2">
    <name type="scientific">Aspergillus versicolor CBS 583.65</name>
    <dbReference type="NCBI Taxonomy" id="1036611"/>
    <lineage>
        <taxon>Eukaryota</taxon>
        <taxon>Fungi</taxon>
        <taxon>Dikarya</taxon>
        <taxon>Ascomycota</taxon>
        <taxon>Pezizomycotina</taxon>
        <taxon>Eurotiomycetes</taxon>
        <taxon>Eurotiomycetidae</taxon>
        <taxon>Eurotiales</taxon>
        <taxon>Aspergillaceae</taxon>
        <taxon>Aspergillus</taxon>
        <taxon>Aspergillus subgen. Nidulantes</taxon>
    </lineage>
</organism>
<evidence type="ECO:0000313" key="2">
    <source>
        <dbReference type="Proteomes" id="UP000184073"/>
    </source>
</evidence>
<evidence type="ECO:0000313" key="1">
    <source>
        <dbReference type="EMBL" id="OJI97923.1"/>
    </source>
</evidence>
<dbReference type="Pfam" id="PF12224">
    <property type="entry name" value="Amidoligase_2"/>
    <property type="match status" value="1"/>
</dbReference>
<dbReference type="PANTHER" id="PTHR36847">
    <property type="entry name" value="AMIDOLIGASE ENZYME"/>
    <property type="match status" value="1"/>
</dbReference>
<evidence type="ECO:0008006" key="3">
    <source>
        <dbReference type="Google" id="ProtNLM"/>
    </source>
</evidence>
<gene>
    <name evidence="1" type="ORF">ASPVEDRAFT_37387</name>
</gene>
<dbReference type="GeneID" id="63726963"/>
<reference evidence="2" key="1">
    <citation type="journal article" date="2017" name="Genome Biol.">
        <title>Comparative genomics reveals high biological diversity and specific adaptations in the industrially and medically important fungal genus Aspergillus.</title>
        <authorList>
            <person name="de Vries R.P."/>
            <person name="Riley R."/>
            <person name="Wiebenga A."/>
            <person name="Aguilar-Osorio G."/>
            <person name="Amillis S."/>
            <person name="Uchima C.A."/>
            <person name="Anderluh G."/>
            <person name="Asadollahi M."/>
            <person name="Askin M."/>
            <person name="Barry K."/>
            <person name="Battaglia E."/>
            <person name="Bayram O."/>
            <person name="Benocci T."/>
            <person name="Braus-Stromeyer S.A."/>
            <person name="Caldana C."/>
            <person name="Canovas D."/>
            <person name="Cerqueira G.C."/>
            <person name="Chen F."/>
            <person name="Chen W."/>
            <person name="Choi C."/>
            <person name="Clum A."/>
            <person name="Dos Santos R.A."/>
            <person name="Damasio A.R."/>
            <person name="Diallinas G."/>
            <person name="Emri T."/>
            <person name="Fekete E."/>
            <person name="Flipphi M."/>
            <person name="Freyberg S."/>
            <person name="Gallo A."/>
            <person name="Gournas C."/>
            <person name="Habgood R."/>
            <person name="Hainaut M."/>
            <person name="Harispe M.L."/>
            <person name="Henrissat B."/>
            <person name="Hilden K.S."/>
            <person name="Hope R."/>
            <person name="Hossain A."/>
            <person name="Karabika E."/>
            <person name="Karaffa L."/>
            <person name="Karanyi Z."/>
            <person name="Krasevec N."/>
            <person name="Kuo A."/>
            <person name="Kusch H."/>
            <person name="LaButti K."/>
            <person name="Lagendijk E.L."/>
            <person name="Lapidus A."/>
            <person name="Levasseur A."/>
            <person name="Lindquist E."/>
            <person name="Lipzen A."/>
            <person name="Logrieco A.F."/>
            <person name="MacCabe A."/>
            <person name="Maekelae M.R."/>
            <person name="Malavazi I."/>
            <person name="Melin P."/>
            <person name="Meyer V."/>
            <person name="Mielnichuk N."/>
            <person name="Miskei M."/>
            <person name="Molnar A.P."/>
            <person name="Mule G."/>
            <person name="Ngan C.Y."/>
            <person name="Orejas M."/>
            <person name="Orosz E."/>
            <person name="Ouedraogo J.P."/>
            <person name="Overkamp K.M."/>
            <person name="Park H.-S."/>
            <person name="Perrone G."/>
            <person name="Piumi F."/>
            <person name="Punt P.J."/>
            <person name="Ram A.F."/>
            <person name="Ramon A."/>
            <person name="Rauscher S."/>
            <person name="Record E."/>
            <person name="Riano-Pachon D.M."/>
            <person name="Robert V."/>
            <person name="Roehrig J."/>
            <person name="Ruller R."/>
            <person name="Salamov A."/>
            <person name="Salih N.S."/>
            <person name="Samson R.A."/>
            <person name="Sandor E."/>
            <person name="Sanguinetti M."/>
            <person name="Schuetze T."/>
            <person name="Sepcic K."/>
            <person name="Shelest E."/>
            <person name="Sherlock G."/>
            <person name="Sophianopoulou V."/>
            <person name="Squina F.M."/>
            <person name="Sun H."/>
            <person name="Susca A."/>
            <person name="Todd R.B."/>
            <person name="Tsang A."/>
            <person name="Unkles S.E."/>
            <person name="van de Wiele N."/>
            <person name="van Rossen-Uffink D."/>
            <person name="Oliveira J.V."/>
            <person name="Vesth T.C."/>
            <person name="Visser J."/>
            <person name="Yu J.-H."/>
            <person name="Zhou M."/>
            <person name="Andersen M.R."/>
            <person name="Archer D.B."/>
            <person name="Baker S.E."/>
            <person name="Benoit I."/>
            <person name="Brakhage A.A."/>
            <person name="Braus G.H."/>
            <person name="Fischer R."/>
            <person name="Frisvad J.C."/>
            <person name="Goldman G.H."/>
            <person name="Houbraken J."/>
            <person name="Oakley B."/>
            <person name="Pocsi I."/>
            <person name="Scazzocchio C."/>
            <person name="Seiboth B."/>
            <person name="vanKuyk P.A."/>
            <person name="Wortman J."/>
            <person name="Dyer P.S."/>
            <person name="Grigoriev I.V."/>
        </authorList>
    </citation>
    <scope>NUCLEOTIDE SEQUENCE [LARGE SCALE GENOMIC DNA]</scope>
    <source>
        <strain evidence="2">CBS 583.65</strain>
    </source>
</reference>
<dbReference type="AlphaFoldDB" id="A0A1L9P8X2"/>
<dbReference type="VEuPathDB" id="FungiDB:ASPVEDRAFT_37387"/>
<dbReference type="InterPro" id="IPR022025">
    <property type="entry name" value="Amidoligase_2"/>
</dbReference>
<accession>A0A1L9P8X2</accession>
<name>A0A1L9P8X2_ASPVE</name>
<dbReference type="Proteomes" id="UP000184073">
    <property type="component" value="Unassembled WGS sequence"/>
</dbReference>
<protein>
    <recommendedName>
        <fullName evidence="3">Amidoligase enzyme</fullName>
    </recommendedName>
</protein>
<dbReference type="OrthoDB" id="5291055at2759"/>
<dbReference type="EMBL" id="KV878126">
    <property type="protein sequence ID" value="OJI97923.1"/>
    <property type="molecule type" value="Genomic_DNA"/>
</dbReference>
<dbReference type="STRING" id="1036611.A0A1L9P8X2"/>
<proteinExistence type="predicted"/>